<dbReference type="Gene3D" id="2.60.120.200">
    <property type="match status" value="1"/>
</dbReference>
<dbReference type="Proteomes" id="UP000653454">
    <property type="component" value="Unassembled WGS sequence"/>
</dbReference>
<dbReference type="PROSITE" id="PS51304">
    <property type="entry name" value="GALECTIN"/>
    <property type="match status" value="1"/>
</dbReference>
<keyword evidence="2" id="KW-1185">Reference proteome</keyword>
<dbReference type="GO" id="GO:0030246">
    <property type="term" value="F:carbohydrate binding"/>
    <property type="evidence" value="ECO:0007669"/>
    <property type="project" value="UniProtKB-UniRule"/>
</dbReference>
<dbReference type="SUPFAM" id="SSF49899">
    <property type="entry name" value="Concanavalin A-like lectins/glucanases"/>
    <property type="match status" value="1"/>
</dbReference>
<gene>
    <name evidence="1" type="ORF">PLXY2_LOCUS6407</name>
</gene>
<dbReference type="SMART" id="SM00276">
    <property type="entry name" value="GLECT"/>
    <property type="match status" value="1"/>
</dbReference>
<evidence type="ECO:0000313" key="2">
    <source>
        <dbReference type="Proteomes" id="UP000653454"/>
    </source>
</evidence>
<dbReference type="PANTHER" id="PTHR11346">
    <property type="entry name" value="GALECTIN"/>
    <property type="match status" value="1"/>
</dbReference>
<dbReference type="PANTHER" id="PTHR11346:SF176">
    <property type="entry name" value="32 KDA BETA-GALACTOSIDE-BINDING LECTIN LEC-3"/>
    <property type="match status" value="1"/>
</dbReference>
<proteinExistence type="predicted"/>
<protein>
    <submittedName>
        <fullName evidence="1">(diamondback moth) hypothetical protein</fullName>
    </submittedName>
</protein>
<dbReference type="GO" id="GO:0016936">
    <property type="term" value="F:galactoside binding"/>
    <property type="evidence" value="ECO:0007669"/>
    <property type="project" value="TreeGrafter"/>
</dbReference>
<evidence type="ECO:0000313" key="1">
    <source>
        <dbReference type="EMBL" id="CAG9118009.1"/>
    </source>
</evidence>
<organism evidence="1 2">
    <name type="scientific">Plutella xylostella</name>
    <name type="common">Diamondback moth</name>
    <name type="synonym">Plutella maculipennis</name>
    <dbReference type="NCBI Taxonomy" id="51655"/>
    <lineage>
        <taxon>Eukaryota</taxon>
        <taxon>Metazoa</taxon>
        <taxon>Ecdysozoa</taxon>
        <taxon>Arthropoda</taxon>
        <taxon>Hexapoda</taxon>
        <taxon>Insecta</taxon>
        <taxon>Pterygota</taxon>
        <taxon>Neoptera</taxon>
        <taxon>Endopterygota</taxon>
        <taxon>Lepidoptera</taxon>
        <taxon>Glossata</taxon>
        <taxon>Ditrysia</taxon>
        <taxon>Yponomeutoidea</taxon>
        <taxon>Plutellidae</taxon>
        <taxon>Plutella</taxon>
    </lineage>
</organism>
<dbReference type="InterPro" id="IPR001079">
    <property type="entry name" value="Galectin_CRD"/>
</dbReference>
<sequence>MAHHPIINPPVPCVYPIPGGVYPGLMVRVRGTPFPNAMRFAINLQCGPRTEPRDDIALHLNVWFDRDTVVRNTLTSMMWGREESGYYRIARGHPFEVLILIEHTNMKIAFNGAHFCDYVHRIPFQRITHLTIDGEVTIQHIGFEAVPLRHPQGHAQPAQQGHYGPPQHPQHYGHGPPGHYGPPGHHGPPGQYGPPPNRGGVGTGTAAGIGAGALLAGGLGGYALGGGFNRGGGGGGGGGGRDGAPQNPDVANVTPPTLPGGTPGGAPQNPDVANVTPPTLPSGGDPGGTPGSAPGATPDATQPAVGGGGPTEPTPTADYDNFDDFGDYGGDYGDYDFD</sequence>
<dbReference type="Pfam" id="PF00337">
    <property type="entry name" value="Gal-bind_lectin"/>
    <property type="match status" value="1"/>
</dbReference>
<dbReference type="AlphaFoldDB" id="A0A8S4ESX9"/>
<name>A0A8S4ESX9_PLUXY</name>
<dbReference type="InterPro" id="IPR013320">
    <property type="entry name" value="ConA-like_dom_sf"/>
</dbReference>
<accession>A0A8S4ESX9</accession>
<dbReference type="CDD" id="cd00070">
    <property type="entry name" value="GLECT"/>
    <property type="match status" value="1"/>
</dbReference>
<reference evidence="1" key="1">
    <citation type="submission" date="2020-11" db="EMBL/GenBank/DDBJ databases">
        <authorList>
            <person name="Whiteford S."/>
        </authorList>
    </citation>
    <scope>NUCLEOTIDE SEQUENCE</scope>
</reference>
<dbReference type="FunFam" id="2.60.120.200:FF:000124">
    <property type="entry name" value="Galectin-4"/>
    <property type="match status" value="1"/>
</dbReference>
<dbReference type="SMART" id="SM00908">
    <property type="entry name" value="Gal-bind_lectin"/>
    <property type="match status" value="1"/>
</dbReference>
<comment type="caution">
    <text evidence="1">The sequence shown here is derived from an EMBL/GenBank/DDBJ whole genome shotgun (WGS) entry which is preliminary data.</text>
</comment>
<dbReference type="EMBL" id="CAJHNJ030000020">
    <property type="protein sequence ID" value="CAG9118009.1"/>
    <property type="molecule type" value="Genomic_DNA"/>
</dbReference>
<dbReference type="InterPro" id="IPR044156">
    <property type="entry name" value="Galectin-like"/>
</dbReference>